<keyword evidence="5 9" id="KW-0067">ATP-binding</keyword>
<dbReference type="Gene3D" id="3.50.7.10">
    <property type="entry name" value="GroEL"/>
    <property type="match status" value="1"/>
</dbReference>
<dbReference type="RefSeq" id="XP_013252852.1">
    <property type="nucleotide sequence ID" value="XM_013397398.1"/>
</dbReference>
<dbReference type="EMBL" id="HG670432">
    <property type="protein sequence ID" value="CDI76646.1"/>
    <property type="molecule type" value="Genomic_DNA"/>
</dbReference>
<feature type="region of interest" description="Disordered" evidence="10">
    <location>
        <begin position="1"/>
        <end position="21"/>
    </location>
</feature>
<evidence type="ECO:0000256" key="10">
    <source>
        <dbReference type="SAM" id="MobiDB-lite"/>
    </source>
</evidence>
<evidence type="ECO:0000256" key="5">
    <source>
        <dbReference type="ARBA" id="ARBA00022840"/>
    </source>
</evidence>
<proteinExistence type="inferred from homology"/>
<evidence type="ECO:0000256" key="2">
    <source>
        <dbReference type="ARBA" id="ARBA00008020"/>
    </source>
</evidence>
<evidence type="ECO:0000256" key="6">
    <source>
        <dbReference type="ARBA" id="ARBA00023186"/>
    </source>
</evidence>
<dbReference type="NCBIfam" id="NF041082">
    <property type="entry name" value="thermosome_alpha"/>
    <property type="match status" value="1"/>
</dbReference>
<accession>U6G8R6</accession>
<dbReference type="GO" id="GO:0005832">
    <property type="term" value="C:chaperonin-containing T-complex"/>
    <property type="evidence" value="ECO:0007669"/>
    <property type="project" value="UniProtKB-ARBA"/>
</dbReference>
<dbReference type="Pfam" id="PF00118">
    <property type="entry name" value="Cpn60_TCP1"/>
    <property type="match status" value="1"/>
</dbReference>
<dbReference type="SUPFAM" id="SSF52029">
    <property type="entry name" value="GroEL apical domain-like"/>
    <property type="match status" value="1"/>
</dbReference>
<dbReference type="CDD" id="cd03339">
    <property type="entry name" value="TCP1_epsilon"/>
    <property type="match status" value="1"/>
</dbReference>
<evidence type="ECO:0000256" key="8">
    <source>
        <dbReference type="ARBA" id="ARBA00033325"/>
    </source>
</evidence>
<comment type="similarity">
    <text evidence="2 9">Belongs to the TCP-1 chaperonin family.</text>
</comment>
<dbReference type="GO" id="GO:0051082">
    <property type="term" value="F:unfolded protein binding"/>
    <property type="evidence" value="ECO:0007669"/>
    <property type="project" value="InterPro"/>
</dbReference>
<dbReference type="GO" id="GO:0016887">
    <property type="term" value="F:ATP hydrolysis activity"/>
    <property type="evidence" value="ECO:0007669"/>
    <property type="project" value="InterPro"/>
</dbReference>
<dbReference type="GeneID" id="25269971"/>
<evidence type="ECO:0000256" key="1">
    <source>
        <dbReference type="ARBA" id="ARBA00004496"/>
    </source>
</evidence>
<dbReference type="PROSITE" id="PS00751">
    <property type="entry name" value="TCP1_2"/>
    <property type="match status" value="1"/>
</dbReference>
<evidence type="ECO:0000256" key="4">
    <source>
        <dbReference type="ARBA" id="ARBA00022741"/>
    </source>
</evidence>
<dbReference type="AlphaFoldDB" id="U6G8R6"/>
<dbReference type="VEuPathDB" id="ToxoDB:EAH_00019010"/>
<evidence type="ECO:0000313" key="12">
    <source>
        <dbReference type="Proteomes" id="UP000018050"/>
    </source>
</evidence>
<keyword evidence="12" id="KW-1185">Reference proteome</keyword>
<gene>
    <name evidence="11" type="ORF">EAH_00019010</name>
</gene>
<reference evidence="11" key="2">
    <citation type="submission" date="2013-10" db="EMBL/GenBank/DDBJ databases">
        <authorList>
            <person name="Aslett M."/>
        </authorList>
    </citation>
    <scope>NUCLEOTIDE SEQUENCE [LARGE SCALE GENOMIC DNA]</scope>
    <source>
        <strain evidence="11">Houghton</strain>
    </source>
</reference>
<dbReference type="SUPFAM" id="SSF48592">
    <property type="entry name" value="GroEL equatorial domain-like"/>
    <property type="match status" value="1"/>
</dbReference>
<keyword evidence="6 9" id="KW-0143">Chaperone</keyword>
<reference evidence="11" key="1">
    <citation type="submission" date="2013-10" db="EMBL/GenBank/DDBJ databases">
        <title>Genomic analysis of the causative agents of coccidiosis in chickens.</title>
        <authorList>
            <person name="Reid A.J."/>
            <person name="Blake D."/>
            <person name="Billington K."/>
            <person name="Browne H."/>
            <person name="Dunn M."/>
            <person name="Hung S."/>
            <person name="Kawahara F."/>
            <person name="Miranda-Saavedra D."/>
            <person name="Mourier T."/>
            <person name="Nagra H."/>
            <person name="Otto T.D."/>
            <person name="Rawlings N."/>
            <person name="Sanchez A."/>
            <person name="Sanders M."/>
            <person name="Subramaniam C."/>
            <person name="Tay Y."/>
            <person name="Dear P."/>
            <person name="Doerig C."/>
            <person name="Gruber A."/>
            <person name="Parkinson J."/>
            <person name="Shirley M."/>
            <person name="Wan K.L."/>
            <person name="Berriman M."/>
            <person name="Tomley F."/>
            <person name="Pain A."/>
        </authorList>
    </citation>
    <scope>NUCLEOTIDE SEQUENCE [LARGE SCALE GENOMIC DNA]</scope>
    <source>
        <strain evidence="11">Houghton</strain>
    </source>
</reference>
<dbReference type="NCBIfam" id="TIGR02343">
    <property type="entry name" value="chap_CCT_epsi"/>
    <property type="match status" value="1"/>
</dbReference>
<evidence type="ECO:0000256" key="9">
    <source>
        <dbReference type="RuleBase" id="RU004187"/>
    </source>
</evidence>
<evidence type="ECO:0000256" key="3">
    <source>
        <dbReference type="ARBA" id="ARBA00022490"/>
    </source>
</evidence>
<dbReference type="Proteomes" id="UP000018050">
    <property type="component" value="Unassembled WGS sequence"/>
</dbReference>
<evidence type="ECO:0000313" key="11">
    <source>
        <dbReference type="EMBL" id="CDI76646.1"/>
    </source>
</evidence>
<dbReference type="GO" id="GO:0140662">
    <property type="term" value="F:ATP-dependent protein folding chaperone"/>
    <property type="evidence" value="ECO:0007669"/>
    <property type="project" value="InterPro"/>
</dbReference>
<keyword evidence="3" id="KW-0963">Cytoplasm</keyword>
<dbReference type="Gene3D" id="3.30.260.10">
    <property type="entry name" value="TCP-1-like chaperonin intermediate domain"/>
    <property type="match status" value="1"/>
</dbReference>
<dbReference type="InterPro" id="IPR002423">
    <property type="entry name" value="Cpn60/GroEL/TCP-1"/>
</dbReference>
<dbReference type="Gene3D" id="1.10.560.10">
    <property type="entry name" value="GroEL-like equatorial domain"/>
    <property type="match status" value="1"/>
</dbReference>
<comment type="subcellular location">
    <subcellularLocation>
        <location evidence="1">Cytoplasm</location>
    </subcellularLocation>
</comment>
<organism evidence="11 12">
    <name type="scientific">Eimeria acervulina</name>
    <name type="common">Coccidian parasite</name>
    <dbReference type="NCBI Taxonomy" id="5801"/>
    <lineage>
        <taxon>Eukaryota</taxon>
        <taxon>Sar</taxon>
        <taxon>Alveolata</taxon>
        <taxon>Apicomplexa</taxon>
        <taxon>Conoidasida</taxon>
        <taxon>Coccidia</taxon>
        <taxon>Eucoccidiorida</taxon>
        <taxon>Eimeriorina</taxon>
        <taxon>Eimeriidae</taxon>
        <taxon>Eimeria</taxon>
    </lineage>
</organism>
<dbReference type="InterPro" id="IPR012718">
    <property type="entry name" value="Chap_CCT_epsi"/>
</dbReference>
<keyword evidence="4 9" id="KW-0547">Nucleotide-binding</keyword>
<dbReference type="InterPro" id="IPR002194">
    <property type="entry name" value="Chaperonin_TCP-1_CS"/>
</dbReference>
<dbReference type="PROSITE" id="PS00750">
    <property type="entry name" value="TCP1_1"/>
    <property type="match status" value="1"/>
</dbReference>
<dbReference type="InterPro" id="IPR027409">
    <property type="entry name" value="GroEL-like_apical_dom_sf"/>
</dbReference>
<dbReference type="OrthoDB" id="10248520at2759"/>
<dbReference type="InterPro" id="IPR053374">
    <property type="entry name" value="TCP-1_chaperonin"/>
</dbReference>
<name>U6G8R6_EIMAC</name>
<dbReference type="PRINTS" id="PR00304">
    <property type="entry name" value="TCOMPLEXTCP1"/>
</dbReference>
<sequence length="611" mass="66051">MKHKFQRNRLPKEARSPRFTGVGAPTGRRFCLAADGMKTLVVCSFLVLFTFKRLSYRGVVGPATGCLSAAEKMNIATDEFGNPFIILREQEEKKRLKGIEAHKARFRANITAAKAVADSLRSSLGPKGMDKIIVGPDGDITVTNDGATILDRMQIEHQCAKLLVDLSRSQDAEIGDGTTGVVILAGNLLAEALRLIDKGLHPLRVADGFEAAAQIAVQCLEQAAIEKDVLGADQELLRQTAKTALGSKVVSSCKEKLADLCVQAVLAVADKERKDVNLDMIKLDGRAGGLLEQSTLVRGIVLHKDLSHSQMRKETRDAKIAILTCPFEPPKPKTKHKLDITNAADYKKLQAAEQNYFKEMIDQVKKAGANFVVCQWGFDDEANHLLLDADIPAVRWVGGVEIEMLAIATQGRIVPRAQELSESKLGRAGCIQELPSGTMGDKMIVIQGCSNSRAVTLVLYGGTQMLVAEAERSVHDALCVVSALVRDGRVVAGGGAAEIAAARAVESQADTVSSVGQYAARAFSDALLGLAEALAANSGLSPIHEVQRVKAMQQQSNCPYYGIDCMQTGTNDMREQQVWEPFASKKQQILLATQVVKMILKIDDVISPNDE</sequence>
<evidence type="ECO:0000256" key="7">
    <source>
        <dbReference type="ARBA" id="ARBA00024086"/>
    </source>
</evidence>
<dbReference type="NCBIfam" id="NF041083">
    <property type="entry name" value="thermosome_beta"/>
    <property type="match status" value="1"/>
</dbReference>
<protein>
    <recommendedName>
        <fullName evidence="7">T-complex protein 1 subunit epsilon</fullName>
    </recommendedName>
    <alternativeName>
        <fullName evidence="8">CCT-epsilon</fullName>
    </alternativeName>
</protein>
<dbReference type="PANTHER" id="PTHR11353">
    <property type="entry name" value="CHAPERONIN"/>
    <property type="match status" value="1"/>
</dbReference>
<dbReference type="PROSITE" id="PS00995">
    <property type="entry name" value="TCP1_3"/>
    <property type="match status" value="1"/>
</dbReference>
<dbReference type="OMA" id="SHPQMPH"/>
<dbReference type="FunFam" id="3.50.7.10:FF:000003">
    <property type="entry name" value="T-complex protein 1 subunit epsilon"/>
    <property type="match status" value="1"/>
</dbReference>
<dbReference type="InterPro" id="IPR054827">
    <property type="entry name" value="thermosome_alpha"/>
</dbReference>
<dbReference type="InterPro" id="IPR027410">
    <property type="entry name" value="TCP-1-like_intermed_sf"/>
</dbReference>
<dbReference type="InterPro" id="IPR017998">
    <property type="entry name" value="Chaperone_TCP-1"/>
</dbReference>
<dbReference type="GO" id="GO:0005524">
    <property type="term" value="F:ATP binding"/>
    <property type="evidence" value="ECO:0007669"/>
    <property type="project" value="UniProtKB-KW"/>
</dbReference>
<dbReference type="SUPFAM" id="SSF54849">
    <property type="entry name" value="GroEL-intermediate domain like"/>
    <property type="match status" value="1"/>
</dbReference>
<dbReference type="InterPro" id="IPR027413">
    <property type="entry name" value="GROEL-like_equatorial_sf"/>
</dbReference>